<organism evidence="3 4">
    <name type="scientific">Mesorhizobium australicum</name>
    <dbReference type="NCBI Taxonomy" id="536018"/>
    <lineage>
        <taxon>Bacteria</taxon>
        <taxon>Pseudomonadati</taxon>
        <taxon>Pseudomonadota</taxon>
        <taxon>Alphaproteobacteria</taxon>
        <taxon>Hyphomicrobiales</taxon>
        <taxon>Phyllobacteriaceae</taxon>
        <taxon>Mesorhizobium</taxon>
    </lineage>
</organism>
<protein>
    <submittedName>
        <fullName evidence="3">Uncharacterized protein</fullName>
    </submittedName>
</protein>
<evidence type="ECO:0000313" key="3">
    <source>
        <dbReference type="EMBL" id="SMH38376.1"/>
    </source>
</evidence>
<name>A0A1X7NKC8_9HYPH</name>
<feature type="region of interest" description="Disordered" evidence="1">
    <location>
        <begin position="140"/>
        <end position="220"/>
    </location>
</feature>
<dbReference type="EMBL" id="FXBL01000004">
    <property type="protein sequence ID" value="SMH38376.1"/>
    <property type="molecule type" value="Genomic_DNA"/>
</dbReference>
<feature type="region of interest" description="Disordered" evidence="1">
    <location>
        <begin position="252"/>
        <end position="278"/>
    </location>
</feature>
<evidence type="ECO:0000256" key="1">
    <source>
        <dbReference type="SAM" id="MobiDB-lite"/>
    </source>
</evidence>
<evidence type="ECO:0000256" key="2">
    <source>
        <dbReference type="SAM" id="Phobius"/>
    </source>
</evidence>
<feature type="compositionally biased region" description="Low complexity" evidence="1">
    <location>
        <begin position="187"/>
        <end position="201"/>
    </location>
</feature>
<gene>
    <name evidence="3" type="ORF">SAMN02982922_2047</name>
</gene>
<evidence type="ECO:0000313" key="4">
    <source>
        <dbReference type="Proteomes" id="UP000193083"/>
    </source>
</evidence>
<dbReference type="AlphaFoldDB" id="A0A1X7NKC8"/>
<accession>A0A1X7NKC8</accession>
<dbReference type="Proteomes" id="UP000193083">
    <property type="component" value="Unassembled WGS sequence"/>
</dbReference>
<keyword evidence="2" id="KW-0812">Transmembrane</keyword>
<keyword evidence="4" id="KW-1185">Reference proteome</keyword>
<keyword evidence="2" id="KW-0472">Membrane</keyword>
<keyword evidence="2" id="KW-1133">Transmembrane helix</keyword>
<sequence>MMVARNLRKPALPVDNRHPVPCAEAGRLIAASPAVNDCVKGPCPKGKRRLDPIEQAIRNAFTKGDPEDRAFREKVYRSASAALEKALQANASVTPEAAARRRKSLLAVVTSIESEFVPAVEPAAPSVSPTVAPPMAAPSVPVREPAAPDIPAPVAARRDEPSFFPDSPRAEPPVSRDPAPDWPAAPAPERAERPALAGEPRQAPAKPAARSEDKPKRSRSRWGAIAGLLSFLIIVVLAVWIAAEFGLFGPPGGGQPQASGPTASDNGSGTEGAPRRPGEDQALEDWIVVFSPDDPTTVAAAAGAKAEVVEAGGDKAIRIASGQSGAVVRFDIGQGTLERIAGKHAVFDIVARTGDGPETQMSISCDFGALGDCGRNRYIVGSQRSEFLLQVDVPAGTPAGAGAIEIQSDVENGGKAVEILQIRVSASAP</sequence>
<feature type="transmembrane region" description="Helical" evidence="2">
    <location>
        <begin position="222"/>
        <end position="243"/>
    </location>
</feature>
<proteinExistence type="predicted"/>
<reference evidence="3 4" key="1">
    <citation type="submission" date="2017-04" db="EMBL/GenBank/DDBJ databases">
        <authorList>
            <person name="Afonso C.L."/>
            <person name="Miller P.J."/>
            <person name="Scott M.A."/>
            <person name="Spackman E."/>
            <person name="Goraichik I."/>
            <person name="Dimitrov K.M."/>
            <person name="Suarez D.L."/>
            <person name="Swayne D.E."/>
        </authorList>
    </citation>
    <scope>NUCLEOTIDE SEQUENCE [LARGE SCALE GENOMIC DNA]</scope>
    <source>
        <strain evidence="3 4">B5P</strain>
    </source>
</reference>
<feature type="compositionally biased region" description="Low complexity" evidence="1">
    <location>
        <begin position="140"/>
        <end position="155"/>
    </location>
</feature>